<proteinExistence type="inferred from homology"/>
<evidence type="ECO:0000256" key="4">
    <source>
        <dbReference type="ARBA" id="ARBA00022989"/>
    </source>
</evidence>
<evidence type="ECO:0000256" key="2">
    <source>
        <dbReference type="ARBA" id="ARBA00007511"/>
    </source>
</evidence>
<sequence length="221" mass="23918">MESIWLLIEILVINIVLSGDNAVVIAMSTQHLQEKQRKQAAWWGALGAVLLRIALTVVAMKLMGIPLLQAAGGIMLFVIAVQLLADSGHEGNKREAKDSLFAAIRTILVADIVMSLDNVLAIAAISKGHFPYLVMGIALSIPIIVWGSTLISTWLKRFPILVYAGAGILGFTAGEMIAGDMRLSVWMPSVWQSLQASLPWILTLLVLVLGLWMKRQPAANG</sequence>
<gene>
    <name evidence="7" type="ORF">SAMN06295960_0365</name>
</gene>
<dbReference type="OrthoDB" id="5295733at2"/>
<feature type="transmembrane region" description="Helical" evidence="6">
    <location>
        <begin position="6"/>
        <end position="28"/>
    </location>
</feature>
<evidence type="ECO:0000256" key="5">
    <source>
        <dbReference type="ARBA" id="ARBA00023136"/>
    </source>
</evidence>
<comment type="similarity">
    <text evidence="2">Belongs to the TerC family.</text>
</comment>
<feature type="transmembrane region" description="Helical" evidence="6">
    <location>
        <begin position="40"/>
        <end position="60"/>
    </location>
</feature>
<dbReference type="RefSeq" id="WP_085492641.1">
    <property type="nucleotide sequence ID" value="NZ_FXAZ01000001.1"/>
</dbReference>
<feature type="transmembrane region" description="Helical" evidence="6">
    <location>
        <begin position="158"/>
        <end position="178"/>
    </location>
</feature>
<feature type="transmembrane region" description="Helical" evidence="6">
    <location>
        <begin position="190"/>
        <end position="212"/>
    </location>
</feature>
<accession>A0A1X7IFL4</accession>
<keyword evidence="3 6" id="KW-0812">Transmembrane</keyword>
<dbReference type="Pfam" id="PF03741">
    <property type="entry name" value="TerC"/>
    <property type="match status" value="1"/>
</dbReference>
<dbReference type="AlphaFoldDB" id="A0A1X7IFL4"/>
<dbReference type="STRING" id="1852522.SAMN06295960_0365"/>
<dbReference type="InterPro" id="IPR005496">
    <property type="entry name" value="Integral_membrane_TerC"/>
</dbReference>
<dbReference type="EMBL" id="FXAZ01000001">
    <property type="protein sequence ID" value="SMG12970.1"/>
    <property type="molecule type" value="Genomic_DNA"/>
</dbReference>
<dbReference type="NCBIfam" id="TIGR03717">
    <property type="entry name" value="R_switched_YjbE"/>
    <property type="match status" value="1"/>
</dbReference>
<dbReference type="PANTHER" id="PTHR30238">
    <property type="entry name" value="MEMBRANE BOUND PREDICTED REDOX MODULATOR"/>
    <property type="match status" value="1"/>
</dbReference>
<evidence type="ECO:0000256" key="3">
    <source>
        <dbReference type="ARBA" id="ARBA00022692"/>
    </source>
</evidence>
<keyword evidence="5 6" id="KW-0472">Membrane</keyword>
<dbReference type="GO" id="GO:0016020">
    <property type="term" value="C:membrane"/>
    <property type="evidence" value="ECO:0007669"/>
    <property type="project" value="UniProtKB-SubCell"/>
</dbReference>
<keyword evidence="4 6" id="KW-1133">Transmembrane helix</keyword>
<feature type="transmembrane region" description="Helical" evidence="6">
    <location>
        <begin position="66"/>
        <end position="85"/>
    </location>
</feature>
<organism evidence="7 8">
    <name type="scientific">Paenibacillus aquistagni</name>
    <dbReference type="NCBI Taxonomy" id="1852522"/>
    <lineage>
        <taxon>Bacteria</taxon>
        <taxon>Bacillati</taxon>
        <taxon>Bacillota</taxon>
        <taxon>Bacilli</taxon>
        <taxon>Bacillales</taxon>
        <taxon>Paenibacillaceae</taxon>
        <taxon>Paenibacillus</taxon>
    </lineage>
</organism>
<dbReference type="Proteomes" id="UP000193834">
    <property type="component" value="Unassembled WGS sequence"/>
</dbReference>
<feature type="transmembrane region" description="Helical" evidence="6">
    <location>
        <begin position="106"/>
        <end position="126"/>
    </location>
</feature>
<dbReference type="PANTHER" id="PTHR30238:SF4">
    <property type="entry name" value="SLL1022 PROTEIN"/>
    <property type="match status" value="1"/>
</dbReference>
<comment type="subcellular location">
    <subcellularLocation>
        <location evidence="1">Membrane</location>
        <topology evidence="1">Multi-pass membrane protein</topology>
    </subcellularLocation>
</comment>
<dbReference type="InterPro" id="IPR022301">
    <property type="entry name" value="Integral_membrane_YjbE"/>
</dbReference>
<name>A0A1X7IFL4_9BACL</name>
<protein>
    <submittedName>
        <fullName evidence="7">Integral membrane protein, YjbE family</fullName>
    </submittedName>
</protein>
<reference evidence="7 8" key="1">
    <citation type="submission" date="2017-04" db="EMBL/GenBank/DDBJ databases">
        <authorList>
            <person name="Afonso C.L."/>
            <person name="Miller P.J."/>
            <person name="Scott M.A."/>
            <person name="Spackman E."/>
            <person name="Goraichik I."/>
            <person name="Dimitrov K.M."/>
            <person name="Suarez D.L."/>
            <person name="Swayne D.E."/>
        </authorList>
    </citation>
    <scope>NUCLEOTIDE SEQUENCE [LARGE SCALE GENOMIC DNA]</scope>
    <source>
        <strain evidence="7 8">11</strain>
    </source>
</reference>
<keyword evidence="8" id="KW-1185">Reference proteome</keyword>
<evidence type="ECO:0000313" key="7">
    <source>
        <dbReference type="EMBL" id="SMG12970.1"/>
    </source>
</evidence>
<evidence type="ECO:0000313" key="8">
    <source>
        <dbReference type="Proteomes" id="UP000193834"/>
    </source>
</evidence>
<evidence type="ECO:0000256" key="1">
    <source>
        <dbReference type="ARBA" id="ARBA00004141"/>
    </source>
</evidence>
<feature type="transmembrane region" description="Helical" evidence="6">
    <location>
        <begin position="132"/>
        <end position="151"/>
    </location>
</feature>
<evidence type="ECO:0000256" key="6">
    <source>
        <dbReference type="SAM" id="Phobius"/>
    </source>
</evidence>